<dbReference type="GO" id="GO:0006103">
    <property type="term" value="P:2-oxoglutarate metabolic process"/>
    <property type="evidence" value="ECO:0007669"/>
    <property type="project" value="TreeGrafter"/>
</dbReference>
<dbReference type="InterPro" id="IPR004099">
    <property type="entry name" value="Pyr_nucl-diS_OxRdtase_dimer"/>
</dbReference>
<evidence type="ECO:0000256" key="9">
    <source>
        <dbReference type="ARBA" id="ARBA00049187"/>
    </source>
</evidence>
<comment type="similarity">
    <text evidence="1 13">Belongs to the class-I pyridine nucleotide-disulfide oxidoreductase family.</text>
</comment>
<proteinExistence type="inferred from homology"/>
<evidence type="ECO:0000256" key="2">
    <source>
        <dbReference type="ARBA" id="ARBA00012608"/>
    </source>
</evidence>
<evidence type="ECO:0000256" key="1">
    <source>
        <dbReference type="ARBA" id="ARBA00007532"/>
    </source>
</evidence>
<feature type="binding site" evidence="11">
    <location>
        <begin position="330"/>
        <end position="333"/>
    </location>
    <ligand>
        <name>FAD</name>
        <dbReference type="ChEBI" id="CHEBI:57692"/>
    </ligand>
</feature>
<keyword evidence="6 11" id="KW-0520">NAD</keyword>
<dbReference type="Gene3D" id="3.50.50.60">
    <property type="entry name" value="FAD/NAD(P)-binding domain"/>
    <property type="match status" value="2"/>
</dbReference>
<reference evidence="16 17" key="1">
    <citation type="journal article" date="2013" name="Environ. Microbiol.">
        <title>Complete genome, catabolic sub-proteomes and key-metabolites of Desulfobacula toluolica Tol2, a marine, aromatic compound-degrading, sulfate-reducing bacterium.</title>
        <authorList>
            <person name="Wohlbrand L."/>
            <person name="Jacob J.H."/>
            <person name="Kube M."/>
            <person name="Mussmann M."/>
            <person name="Jarling R."/>
            <person name="Beck A."/>
            <person name="Amann R."/>
            <person name="Wilkes H."/>
            <person name="Reinhardt R."/>
            <person name="Rabus R."/>
        </authorList>
    </citation>
    <scope>NUCLEOTIDE SEQUENCE [LARGE SCALE GENOMIC DNA]</scope>
    <source>
        <strain evidence="17">DSM 7467 / Tol2</strain>
    </source>
</reference>
<gene>
    <name evidence="16" type="primary">lpdA</name>
    <name evidence="16" type="ordered locus">TOL2_C21000</name>
</gene>
<dbReference type="PRINTS" id="PR00368">
    <property type="entry name" value="FADPNR"/>
</dbReference>
<evidence type="ECO:0000313" key="16">
    <source>
        <dbReference type="EMBL" id="CCK80261.1"/>
    </source>
</evidence>
<keyword evidence="8 13" id="KW-0676">Redox-active center</keyword>
<dbReference type="GO" id="GO:0050660">
    <property type="term" value="F:flavin adenine dinucleotide binding"/>
    <property type="evidence" value="ECO:0007669"/>
    <property type="project" value="InterPro"/>
</dbReference>
<evidence type="ECO:0000256" key="8">
    <source>
        <dbReference type="ARBA" id="ARBA00023284"/>
    </source>
</evidence>
<organism evidence="16 17">
    <name type="scientific">Desulfobacula toluolica (strain DSM 7467 / Tol2)</name>
    <dbReference type="NCBI Taxonomy" id="651182"/>
    <lineage>
        <taxon>Bacteria</taxon>
        <taxon>Pseudomonadati</taxon>
        <taxon>Thermodesulfobacteriota</taxon>
        <taxon>Desulfobacteria</taxon>
        <taxon>Desulfobacterales</taxon>
        <taxon>Desulfobacteraceae</taxon>
        <taxon>Desulfobacula</taxon>
    </lineage>
</organism>
<comment type="catalytic activity">
    <reaction evidence="9 13">
        <text>N(6)-[(R)-dihydrolipoyl]-L-lysyl-[protein] + NAD(+) = N(6)-[(R)-lipoyl]-L-lysyl-[protein] + NADH + H(+)</text>
        <dbReference type="Rhea" id="RHEA:15045"/>
        <dbReference type="Rhea" id="RHEA-COMP:10474"/>
        <dbReference type="Rhea" id="RHEA-COMP:10475"/>
        <dbReference type="ChEBI" id="CHEBI:15378"/>
        <dbReference type="ChEBI" id="CHEBI:57540"/>
        <dbReference type="ChEBI" id="CHEBI:57945"/>
        <dbReference type="ChEBI" id="CHEBI:83099"/>
        <dbReference type="ChEBI" id="CHEBI:83100"/>
        <dbReference type="EC" id="1.8.1.4"/>
    </reaction>
</comment>
<dbReference type="EC" id="1.8.1.4" evidence="2 13"/>
<dbReference type="SUPFAM" id="SSF51905">
    <property type="entry name" value="FAD/NAD(P)-binding domain"/>
    <property type="match status" value="1"/>
</dbReference>
<evidence type="ECO:0000256" key="6">
    <source>
        <dbReference type="ARBA" id="ARBA00023027"/>
    </source>
</evidence>
<evidence type="ECO:0000259" key="15">
    <source>
        <dbReference type="Pfam" id="PF07992"/>
    </source>
</evidence>
<comment type="cofactor">
    <cofactor evidence="11 13">
        <name>FAD</name>
        <dbReference type="ChEBI" id="CHEBI:57692"/>
    </cofactor>
    <text evidence="11 13">Binds 1 FAD per subunit.</text>
</comment>
<keyword evidence="17" id="KW-1185">Reference proteome</keyword>
<dbReference type="PATRIC" id="fig|651182.5.peg.2494"/>
<dbReference type="PANTHER" id="PTHR22912">
    <property type="entry name" value="DISULFIDE OXIDOREDUCTASE"/>
    <property type="match status" value="1"/>
</dbReference>
<evidence type="ECO:0000256" key="7">
    <source>
        <dbReference type="ARBA" id="ARBA00023157"/>
    </source>
</evidence>
<dbReference type="HOGENOM" id="CLU_016755_0_3_7"/>
<dbReference type="Gene3D" id="3.30.390.30">
    <property type="match status" value="1"/>
</dbReference>
<dbReference type="PROSITE" id="PS00076">
    <property type="entry name" value="PYRIDINE_REDOX_1"/>
    <property type="match status" value="1"/>
</dbReference>
<dbReference type="OrthoDB" id="9786429at2"/>
<dbReference type="GO" id="GO:0005737">
    <property type="term" value="C:cytoplasm"/>
    <property type="evidence" value="ECO:0007669"/>
    <property type="project" value="UniProtKB-ARBA"/>
</dbReference>
<dbReference type="AlphaFoldDB" id="K0NGC7"/>
<dbReference type="Pfam" id="PF07992">
    <property type="entry name" value="Pyr_redox_2"/>
    <property type="match status" value="1"/>
</dbReference>
<evidence type="ECO:0000256" key="4">
    <source>
        <dbReference type="ARBA" id="ARBA00022827"/>
    </source>
</evidence>
<sequence length="477" mass="51255">MTTKLIVIGAGPGGYVAALRAAALGANVTLIEQENLGGTCLNWGCIPSKIIKNSADIFLKFLKAEQFGINVQGKIIPDMPALMKKKNKILDTQRKGIAGLLKQNGVDVEMGRAVIKSLKSVEIIFDDGNKKELEYDKLIIATGTTPLNVPDFPFDHDRVISSNDLLQIDHIPESMVIVGGGVIGCEFAFMFSALGSKVTIVEAMSRLLPLPSVDEDCSKLLLREMKKRKISVFCDTIVKSSETKDDQIFIHLDISPFTDNPKPKKLKTSVIQSEKMAVCIGRSALSSDLGLENIDLNTTAQGWIDVNERLETNIKGVYAIGDILGPQKVMLAHVASHEGIVAAQNAMGKDSVMNYDVIPGGIFTMPEIGTVGLSEVEAKKKGYEVEAFSVNFRTLGKAQAIDELAGIAKMIVEKKSNKVLGVHLIGAHATDLIAEATLAIQKGLSAEDIAHTIHAHPTLAEIMGEVSLKAAGIPIHG</sequence>
<dbReference type="Pfam" id="PF02852">
    <property type="entry name" value="Pyr_redox_dim"/>
    <property type="match status" value="1"/>
</dbReference>
<dbReference type="InterPro" id="IPR012999">
    <property type="entry name" value="Pyr_OxRdtase_I_AS"/>
</dbReference>
<dbReference type="PRINTS" id="PR00411">
    <property type="entry name" value="PNDRDTASEI"/>
</dbReference>
<evidence type="ECO:0000256" key="11">
    <source>
        <dbReference type="PIRSR" id="PIRSR000350-3"/>
    </source>
</evidence>
<feature type="active site" description="Proton acceptor" evidence="10">
    <location>
        <position position="456"/>
    </location>
</feature>
<dbReference type="Proteomes" id="UP000007347">
    <property type="component" value="Chromosome"/>
</dbReference>
<keyword evidence="11" id="KW-0547">Nucleotide-binding</keyword>
<protein>
    <recommendedName>
        <fullName evidence="2 13">Dihydrolipoyl dehydrogenase</fullName>
        <ecNumber evidence="2 13">1.8.1.4</ecNumber>
    </recommendedName>
</protein>
<dbReference type="InterPro" id="IPR036188">
    <property type="entry name" value="FAD/NAD-bd_sf"/>
</dbReference>
<dbReference type="InterPro" id="IPR006258">
    <property type="entry name" value="Lipoamide_DH"/>
</dbReference>
<keyword evidence="3 13" id="KW-0285">Flavoprotein</keyword>
<feature type="disulfide bond" description="Redox-active" evidence="12">
    <location>
        <begin position="40"/>
        <end position="45"/>
    </location>
</feature>
<feature type="domain" description="FAD/NAD(P)-binding" evidence="15">
    <location>
        <begin position="4"/>
        <end position="339"/>
    </location>
</feature>
<keyword evidence="7" id="KW-1015">Disulfide bond</keyword>
<keyword evidence="5 13" id="KW-0560">Oxidoreductase</keyword>
<feature type="binding site" evidence="11">
    <location>
        <position position="322"/>
    </location>
    <ligand>
        <name>FAD</name>
        <dbReference type="ChEBI" id="CHEBI:57692"/>
    </ligand>
</feature>
<name>K0NGC7_DESTT</name>
<dbReference type="FunFam" id="3.30.390.30:FF:000001">
    <property type="entry name" value="Dihydrolipoyl dehydrogenase"/>
    <property type="match status" value="1"/>
</dbReference>
<dbReference type="NCBIfam" id="TIGR01350">
    <property type="entry name" value="lipoamide_DH"/>
    <property type="match status" value="1"/>
</dbReference>
<feature type="binding site" evidence="11">
    <location>
        <begin position="179"/>
        <end position="186"/>
    </location>
    <ligand>
        <name>NAD(+)</name>
        <dbReference type="ChEBI" id="CHEBI:57540"/>
    </ligand>
</feature>
<dbReference type="PIRSF" id="PIRSF000350">
    <property type="entry name" value="Mercury_reductase_MerA"/>
    <property type="match status" value="1"/>
</dbReference>
<dbReference type="InterPro" id="IPR016156">
    <property type="entry name" value="FAD/NAD-linked_Rdtase_dimer_sf"/>
</dbReference>
<evidence type="ECO:0000256" key="3">
    <source>
        <dbReference type="ARBA" id="ARBA00022630"/>
    </source>
</evidence>
<dbReference type="InterPro" id="IPR050151">
    <property type="entry name" value="Class-I_Pyr_Nuc-Dis_Oxidored"/>
</dbReference>
<dbReference type="PANTHER" id="PTHR22912:SF151">
    <property type="entry name" value="DIHYDROLIPOYL DEHYDROGENASE, MITOCHONDRIAL"/>
    <property type="match status" value="1"/>
</dbReference>
<keyword evidence="4 11" id="KW-0274">FAD</keyword>
<evidence type="ECO:0000256" key="13">
    <source>
        <dbReference type="RuleBase" id="RU003692"/>
    </source>
</evidence>
<dbReference type="RefSeq" id="WP_014957574.1">
    <property type="nucleotide sequence ID" value="NC_018645.1"/>
</dbReference>
<feature type="binding site" evidence="11">
    <location>
        <position position="281"/>
    </location>
    <ligand>
        <name>NAD(+)</name>
        <dbReference type="ChEBI" id="CHEBI:57540"/>
    </ligand>
</feature>
<dbReference type="KEGG" id="dto:TOL2_C21000"/>
<comment type="miscellaneous">
    <text evidence="13">The active site is a redox-active disulfide bond.</text>
</comment>
<evidence type="ECO:0000256" key="12">
    <source>
        <dbReference type="PIRSR" id="PIRSR000350-4"/>
    </source>
</evidence>
<dbReference type="STRING" id="651182.TOL2_C21000"/>
<dbReference type="EMBL" id="FO203503">
    <property type="protein sequence ID" value="CCK80261.1"/>
    <property type="molecule type" value="Genomic_DNA"/>
</dbReference>
<evidence type="ECO:0000259" key="14">
    <source>
        <dbReference type="Pfam" id="PF02852"/>
    </source>
</evidence>
<dbReference type="InterPro" id="IPR001100">
    <property type="entry name" value="Pyr_nuc-diS_OxRdtase"/>
</dbReference>
<dbReference type="GO" id="GO:0004148">
    <property type="term" value="F:dihydrolipoyl dehydrogenase (NADH) activity"/>
    <property type="evidence" value="ECO:0007669"/>
    <property type="project" value="UniProtKB-EC"/>
</dbReference>
<dbReference type="SUPFAM" id="SSF55424">
    <property type="entry name" value="FAD/NAD-linked reductases, dimerisation (C-terminal) domain"/>
    <property type="match status" value="1"/>
</dbReference>
<feature type="binding site" evidence="11">
    <location>
        <position position="49"/>
    </location>
    <ligand>
        <name>FAD</name>
        <dbReference type="ChEBI" id="CHEBI:57692"/>
    </ligand>
</feature>
<feature type="domain" description="Pyridine nucleotide-disulphide oxidoreductase dimerisation" evidence="14">
    <location>
        <begin position="358"/>
        <end position="465"/>
    </location>
</feature>
<evidence type="ECO:0000313" key="17">
    <source>
        <dbReference type="Proteomes" id="UP000007347"/>
    </source>
</evidence>
<evidence type="ECO:0000256" key="5">
    <source>
        <dbReference type="ARBA" id="ARBA00023002"/>
    </source>
</evidence>
<dbReference type="InterPro" id="IPR023753">
    <property type="entry name" value="FAD/NAD-binding_dom"/>
</dbReference>
<accession>K0NGC7</accession>
<evidence type="ECO:0000256" key="10">
    <source>
        <dbReference type="PIRSR" id="PIRSR000350-2"/>
    </source>
</evidence>
<feature type="binding site" evidence="11">
    <location>
        <position position="202"/>
    </location>
    <ligand>
        <name>NAD(+)</name>
        <dbReference type="ChEBI" id="CHEBI:57540"/>
    </ligand>
</feature>